<dbReference type="PANTHER" id="PTHR48081:SF8">
    <property type="entry name" value="ALPHA_BETA HYDROLASE FOLD-3 DOMAIN-CONTAINING PROTEIN-RELATED"/>
    <property type="match status" value="1"/>
</dbReference>
<evidence type="ECO:0000256" key="4">
    <source>
        <dbReference type="SAM" id="Phobius"/>
    </source>
</evidence>
<dbReference type="PANTHER" id="PTHR48081">
    <property type="entry name" value="AB HYDROLASE SUPERFAMILY PROTEIN C4A8.06C"/>
    <property type="match status" value="1"/>
</dbReference>
<feature type="transmembrane region" description="Helical" evidence="4">
    <location>
        <begin position="7"/>
        <end position="28"/>
    </location>
</feature>
<dbReference type="STRING" id="94130.A0A2Z6RKW8"/>
<comment type="caution">
    <text evidence="6">The sequence shown here is derived from an EMBL/GenBank/DDBJ whole genome shotgun (WGS) entry which is preliminary data.</text>
</comment>
<dbReference type="GO" id="GO:0016787">
    <property type="term" value="F:hydrolase activity"/>
    <property type="evidence" value="ECO:0007669"/>
    <property type="project" value="UniProtKB-KW"/>
</dbReference>
<gene>
    <name evidence="7" type="ORF">RCL2_002017700</name>
    <name evidence="6" type="ORF">RclHR1_03070005</name>
</gene>
<proteinExistence type="inferred from homology"/>
<protein>
    <submittedName>
        <fullName evidence="7">Alpha/beta hydrolase</fullName>
    </submittedName>
</protein>
<accession>A0A2Z6RKW8</accession>
<evidence type="ECO:0000259" key="5">
    <source>
        <dbReference type="Pfam" id="PF07859"/>
    </source>
</evidence>
<dbReference type="PROSITE" id="PS01174">
    <property type="entry name" value="LIPASE_GDXG_SER"/>
    <property type="match status" value="1"/>
</dbReference>
<keyword evidence="2 7" id="KW-0378">Hydrolase</keyword>
<dbReference type="OrthoDB" id="408631at2759"/>
<keyword evidence="8" id="KW-1185">Reference proteome</keyword>
<evidence type="ECO:0000256" key="3">
    <source>
        <dbReference type="PROSITE-ProRule" id="PRU10038"/>
    </source>
</evidence>
<evidence type="ECO:0000313" key="6">
    <source>
        <dbReference type="EMBL" id="GBB97789.1"/>
    </source>
</evidence>
<dbReference type="EMBL" id="BLAL01000228">
    <property type="protein sequence ID" value="GES93432.1"/>
    <property type="molecule type" value="Genomic_DNA"/>
</dbReference>
<evidence type="ECO:0000256" key="1">
    <source>
        <dbReference type="ARBA" id="ARBA00010515"/>
    </source>
</evidence>
<evidence type="ECO:0000256" key="2">
    <source>
        <dbReference type="ARBA" id="ARBA00022801"/>
    </source>
</evidence>
<keyword evidence="4" id="KW-1133">Transmembrane helix</keyword>
<reference evidence="7" key="2">
    <citation type="submission" date="2019-10" db="EMBL/GenBank/DDBJ databases">
        <title>Conservation and host-specific expression of non-tandemly repeated heterogenous ribosome RNA gene in arbuscular mycorrhizal fungi.</title>
        <authorList>
            <person name="Maeda T."/>
            <person name="Kobayashi Y."/>
            <person name="Nakagawa T."/>
            <person name="Ezawa T."/>
            <person name="Yamaguchi K."/>
            <person name="Bino T."/>
            <person name="Nishimoto Y."/>
            <person name="Shigenobu S."/>
            <person name="Kawaguchi M."/>
        </authorList>
    </citation>
    <scope>NUCLEOTIDE SEQUENCE</scope>
    <source>
        <strain evidence="7">HR1</strain>
    </source>
</reference>
<dbReference type="AlphaFoldDB" id="A0A2Z6RKW8"/>
<sequence length="354" mass="39659">MDFILPVLLCTVILAIRIPLAIIAHFATFLFRNECLTPSLYQRITAVILKTFELYLPLWLLRKLFSGSARGKRNRWIKKLDANNEQDGWEGYLIADGVDQSEIGKDVDMVILYAHGGGFVFGDALLLSDTFIDWIRAWRLSYGARTQILSLEYQLAPEHPFPAARDNMLACYQWLINEKKISPSKIAFAGDSAGGNLAVISALHLINQSYTDPPAALILLSPYVSALSNTQSFINNASYDFTDVSWVNNNINLYIGDPNLLPSCPMISPLYESQTSGLPKVFACVGGFEIFLDDVKDFIGRLQQNDVKTDFVIDEANMHGYAISRVLSRNGAYDHTIIRIGKFLYGEKKLISEI</sequence>
<dbReference type="InterPro" id="IPR013094">
    <property type="entry name" value="AB_hydrolase_3"/>
</dbReference>
<evidence type="ECO:0000313" key="8">
    <source>
        <dbReference type="Proteomes" id="UP000247702"/>
    </source>
</evidence>
<dbReference type="InterPro" id="IPR033140">
    <property type="entry name" value="Lipase_GDXG_put_SER_AS"/>
</dbReference>
<organism evidence="6 8">
    <name type="scientific">Rhizophagus clarus</name>
    <dbReference type="NCBI Taxonomy" id="94130"/>
    <lineage>
        <taxon>Eukaryota</taxon>
        <taxon>Fungi</taxon>
        <taxon>Fungi incertae sedis</taxon>
        <taxon>Mucoromycota</taxon>
        <taxon>Glomeromycotina</taxon>
        <taxon>Glomeromycetes</taxon>
        <taxon>Glomerales</taxon>
        <taxon>Glomeraceae</taxon>
        <taxon>Rhizophagus</taxon>
    </lineage>
</organism>
<dbReference type="EMBL" id="BEXD01002302">
    <property type="protein sequence ID" value="GBB97789.1"/>
    <property type="molecule type" value="Genomic_DNA"/>
</dbReference>
<keyword evidence="4" id="KW-0472">Membrane</keyword>
<keyword evidence="4" id="KW-0812">Transmembrane</keyword>
<dbReference type="Pfam" id="PF07859">
    <property type="entry name" value="Abhydrolase_3"/>
    <property type="match status" value="1"/>
</dbReference>
<dbReference type="InterPro" id="IPR029058">
    <property type="entry name" value="AB_hydrolase_fold"/>
</dbReference>
<comment type="similarity">
    <text evidence="1">Belongs to the 'GDXG' lipolytic enzyme family.</text>
</comment>
<name>A0A2Z6RKW8_9GLOM</name>
<dbReference type="Proteomes" id="UP000615446">
    <property type="component" value="Unassembled WGS sequence"/>
</dbReference>
<dbReference type="Gene3D" id="3.40.50.1820">
    <property type="entry name" value="alpha/beta hydrolase"/>
    <property type="match status" value="1"/>
</dbReference>
<dbReference type="SUPFAM" id="SSF53474">
    <property type="entry name" value="alpha/beta-Hydrolases"/>
    <property type="match status" value="1"/>
</dbReference>
<dbReference type="Proteomes" id="UP000247702">
    <property type="component" value="Unassembled WGS sequence"/>
</dbReference>
<evidence type="ECO:0000313" key="7">
    <source>
        <dbReference type="EMBL" id="GES93432.1"/>
    </source>
</evidence>
<reference evidence="6 8" key="1">
    <citation type="submission" date="2017-11" db="EMBL/GenBank/DDBJ databases">
        <title>The genome of Rhizophagus clarus HR1 reveals common genetic basis of auxotrophy among arbuscular mycorrhizal fungi.</title>
        <authorList>
            <person name="Kobayashi Y."/>
        </authorList>
    </citation>
    <scope>NUCLEOTIDE SEQUENCE [LARGE SCALE GENOMIC DNA]</scope>
    <source>
        <strain evidence="6 8">HR1</strain>
    </source>
</reference>
<feature type="domain" description="Alpha/beta hydrolase fold-3" evidence="5">
    <location>
        <begin position="111"/>
        <end position="322"/>
    </location>
</feature>
<feature type="active site" evidence="3">
    <location>
        <position position="192"/>
    </location>
</feature>
<dbReference type="InterPro" id="IPR050300">
    <property type="entry name" value="GDXG_lipolytic_enzyme"/>
</dbReference>